<feature type="non-terminal residue" evidence="2">
    <location>
        <position position="561"/>
    </location>
</feature>
<dbReference type="PANTHER" id="PTHR21595">
    <property type="entry name" value="PATRONIN"/>
    <property type="match status" value="1"/>
</dbReference>
<feature type="region of interest" description="Disordered" evidence="1">
    <location>
        <begin position="445"/>
        <end position="492"/>
    </location>
</feature>
<evidence type="ECO:0000256" key="1">
    <source>
        <dbReference type="SAM" id="MobiDB-lite"/>
    </source>
</evidence>
<dbReference type="Pfam" id="PF17095">
    <property type="entry name" value="CAMSAP_CC1"/>
    <property type="match status" value="1"/>
</dbReference>
<name>A0A0B6Z949_9EUPU</name>
<feature type="region of interest" description="Disordered" evidence="1">
    <location>
        <begin position="26"/>
        <end position="47"/>
    </location>
</feature>
<gene>
    <name evidence="2" type="primary">ORF53245</name>
</gene>
<feature type="compositionally biased region" description="Basic and acidic residues" evidence="1">
    <location>
        <begin position="38"/>
        <end position="47"/>
    </location>
</feature>
<dbReference type="PANTHER" id="PTHR21595:SF0">
    <property type="entry name" value="PATRONIN"/>
    <property type="match status" value="1"/>
</dbReference>
<feature type="compositionally biased region" description="Polar residues" evidence="1">
    <location>
        <begin position="446"/>
        <end position="470"/>
    </location>
</feature>
<dbReference type="GO" id="GO:0051011">
    <property type="term" value="F:microtubule minus-end binding"/>
    <property type="evidence" value="ECO:0007669"/>
    <property type="project" value="TreeGrafter"/>
</dbReference>
<organism evidence="2">
    <name type="scientific">Arion vulgaris</name>
    <dbReference type="NCBI Taxonomy" id="1028688"/>
    <lineage>
        <taxon>Eukaryota</taxon>
        <taxon>Metazoa</taxon>
        <taxon>Spiralia</taxon>
        <taxon>Lophotrochozoa</taxon>
        <taxon>Mollusca</taxon>
        <taxon>Gastropoda</taxon>
        <taxon>Heterobranchia</taxon>
        <taxon>Euthyneura</taxon>
        <taxon>Panpulmonata</taxon>
        <taxon>Eupulmonata</taxon>
        <taxon>Stylommatophora</taxon>
        <taxon>Helicina</taxon>
        <taxon>Arionoidea</taxon>
        <taxon>Arionidae</taxon>
        <taxon>Arion</taxon>
    </lineage>
</organism>
<dbReference type="GO" id="GO:0030507">
    <property type="term" value="F:spectrin binding"/>
    <property type="evidence" value="ECO:0007669"/>
    <property type="project" value="InterPro"/>
</dbReference>
<dbReference type="GO" id="GO:0005516">
    <property type="term" value="F:calmodulin binding"/>
    <property type="evidence" value="ECO:0007669"/>
    <property type="project" value="InterPro"/>
</dbReference>
<feature type="compositionally biased region" description="Polar residues" evidence="1">
    <location>
        <begin position="293"/>
        <end position="315"/>
    </location>
</feature>
<protein>
    <submittedName>
        <fullName evidence="2">Uncharacterized protein</fullName>
    </submittedName>
</protein>
<sequence length="561" mass="60498">SSAQAARAAGIPVVCDSEDMTLAIERSREGSVASSGEYSDHESQKIHQEYKVRESGLATTPEIYKVTDANINNNSKPVMFLTDNLNKITSKNGSDDSGIFNKLSLTTTNFAELKRLKDKLGYNLDKVDRNAIIYMQSGSHGGPYDKMSGGDSIFAIKQAQGQQQSSNNSDKTSAIGQHPVVSSSALIPDNATLEDKETNPGSLEMQHLRLKLEQKRKDIERKKHRQEAQQSKMRQQLGQAAFMRVVSKHVDGAVEGESASDQLDSARSEHIPNSTQVQLQARLGHPAQKISLGGSSRSPLPAPQTSLGKGSQNSVIPADASAQRFTDWRTQSQMSRGGGGGGNMSVLAAADSESRNSDQAQQFLLMNPGAVGGSDDESEYSQTPGNKAFSREGIQQTIDAVRNKWFKSDSDLITGGREGSDEEDDAGLTFRLHGEDLLAEARTKTPAIQGQSRTPARSHSQSPLHGSSQFLPAPTDGPMSARETVSSSQPISDMEYQVYDSSLGKLNTSLTELQGEIMRLSLQHEQLKAAQSPVSSHSGGATQSRPIHGIPHQVPFLQGSQ</sequence>
<dbReference type="GO" id="GO:0031122">
    <property type="term" value="P:cytoplasmic microtubule organization"/>
    <property type="evidence" value="ECO:0007669"/>
    <property type="project" value="TreeGrafter"/>
</dbReference>
<feature type="region of interest" description="Disordered" evidence="1">
    <location>
        <begin position="182"/>
        <end position="206"/>
    </location>
</feature>
<feature type="region of interest" description="Disordered" evidence="1">
    <location>
        <begin position="254"/>
        <end position="277"/>
    </location>
</feature>
<dbReference type="AlphaFoldDB" id="A0A0B6Z949"/>
<dbReference type="EMBL" id="HACG01018027">
    <property type="protein sequence ID" value="CEK64892.1"/>
    <property type="molecule type" value="Transcribed_RNA"/>
</dbReference>
<feature type="region of interest" description="Disordered" evidence="1">
    <location>
        <begin position="533"/>
        <end position="561"/>
    </location>
</feature>
<reference evidence="2" key="1">
    <citation type="submission" date="2014-12" db="EMBL/GenBank/DDBJ databases">
        <title>Insight into the proteome of Arion vulgaris.</title>
        <authorList>
            <person name="Aradska J."/>
            <person name="Bulat T."/>
            <person name="Smidak R."/>
            <person name="Sarate P."/>
            <person name="Gangsoo J."/>
            <person name="Sialana F."/>
            <person name="Bilban M."/>
            <person name="Lubec G."/>
        </authorList>
    </citation>
    <scope>NUCLEOTIDE SEQUENCE</scope>
    <source>
        <tissue evidence="2">Skin</tissue>
    </source>
</reference>
<evidence type="ECO:0000313" key="2">
    <source>
        <dbReference type="EMBL" id="CEK64892.1"/>
    </source>
</evidence>
<dbReference type="GO" id="GO:0036449">
    <property type="term" value="C:microtubule minus-end"/>
    <property type="evidence" value="ECO:0007669"/>
    <property type="project" value="TreeGrafter"/>
</dbReference>
<accession>A0A0B6Z949</accession>
<dbReference type="InterPro" id="IPR032940">
    <property type="entry name" value="CAMSAP"/>
</dbReference>
<dbReference type="GO" id="GO:0007026">
    <property type="term" value="P:negative regulation of microtubule depolymerization"/>
    <property type="evidence" value="ECO:0007669"/>
    <property type="project" value="TreeGrafter"/>
</dbReference>
<feature type="non-terminal residue" evidence="2">
    <location>
        <position position="1"/>
    </location>
</feature>
<feature type="compositionally biased region" description="Polar residues" evidence="1">
    <location>
        <begin position="533"/>
        <end position="545"/>
    </location>
</feature>
<dbReference type="InterPro" id="IPR031372">
    <property type="entry name" value="CAMSAP_CC1"/>
</dbReference>
<feature type="region of interest" description="Disordered" evidence="1">
    <location>
        <begin position="331"/>
        <end position="392"/>
    </location>
</feature>
<dbReference type="GO" id="GO:0031175">
    <property type="term" value="P:neuron projection development"/>
    <property type="evidence" value="ECO:0007669"/>
    <property type="project" value="InterPro"/>
</dbReference>
<feature type="region of interest" description="Disordered" evidence="1">
    <location>
        <begin position="289"/>
        <end position="315"/>
    </location>
</feature>
<proteinExistence type="predicted"/>